<dbReference type="GO" id="GO:0002935">
    <property type="term" value="F:tRNA (adenine(37)-C2)-methyltransferase activity"/>
    <property type="evidence" value="ECO:0007669"/>
    <property type="project" value="UniProtKB-UniRule"/>
</dbReference>
<evidence type="ECO:0000313" key="14">
    <source>
        <dbReference type="EMBL" id="TCS76447.1"/>
    </source>
</evidence>
<evidence type="ECO:0000256" key="9">
    <source>
        <dbReference type="ARBA" id="ARBA00022723"/>
    </source>
</evidence>
<keyword evidence="5 12" id="KW-0489">Methyltransferase</keyword>
<evidence type="ECO:0000259" key="13">
    <source>
        <dbReference type="PROSITE" id="PS51918"/>
    </source>
</evidence>
<keyword evidence="8 12" id="KW-0819">tRNA processing</keyword>
<dbReference type="GO" id="GO:0070040">
    <property type="term" value="F:rRNA (adenine(2503)-C2-)-methyltransferase activity"/>
    <property type="evidence" value="ECO:0007669"/>
    <property type="project" value="UniProtKB-UniRule"/>
</dbReference>
<keyword evidence="15" id="KW-1185">Reference proteome</keyword>
<dbReference type="SUPFAM" id="SSF102114">
    <property type="entry name" value="Radical SAM enzymes"/>
    <property type="match status" value="1"/>
</dbReference>
<keyword evidence="12" id="KW-1015">Disulfide bond</keyword>
<dbReference type="InterPro" id="IPR048641">
    <property type="entry name" value="RlmN_N"/>
</dbReference>
<dbReference type="InterPro" id="IPR007197">
    <property type="entry name" value="rSAM"/>
</dbReference>
<feature type="binding site" evidence="12">
    <location>
        <position position="294"/>
    </location>
    <ligand>
        <name>S-adenosyl-L-methionine</name>
        <dbReference type="ChEBI" id="CHEBI:59789"/>
    </ligand>
</feature>
<evidence type="ECO:0000256" key="1">
    <source>
        <dbReference type="ARBA" id="ARBA00004496"/>
    </source>
</evidence>
<dbReference type="PROSITE" id="PS51918">
    <property type="entry name" value="RADICAL_SAM"/>
    <property type="match status" value="1"/>
</dbReference>
<evidence type="ECO:0000256" key="10">
    <source>
        <dbReference type="ARBA" id="ARBA00023004"/>
    </source>
</evidence>
<dbReference type="GO" id="GO:0070475">
    <property type="term" value="P:rRNA base methylation"/>
    <property type="evidence" value="ECO:0007669"/>
    <property type="project" value="UniProtKB-UniRule"/>
</dbReference>
<evidence type="ECO:0000256" key="7">
    <source>
        <dbReference type="ARBA" id="ARBA00022691"/>
    </source>
</evidence>
<dbReference type="SFLD" id="SFLDG01062">
    <property type="entry name" value="methyltransferase_(Class_A)"/>
    <property type="match status" value="1"/>
</dbReference>
<evidence type="ECO:0000256" key="2">
    <source>
        <dbReference type="ARBA" id="ARBA00022485"/>
    </source>
</evidence>
<keyword evidence="11 12" id="KW-0411">Iron-sulfur</keyword>
<keyword evidence="4 12" id="KW-0698">rRNA processing</keyword>
<dbReference type="RefSeq" id="WP_132551377.1">
    <property type="nucleotide sequence ID" value="NZ_SMAA01000022.1"/>
</dbReference>
<proteinExistence type="inferred from homology"/>
<dbReference type="EMBL" id="SMAA01000022">
    <property type="protein sequence ID" value="TCS76447.1"/>
    <property type="molecule type" value="Genomic_DNA"/>
</dbReference>
<evidence type="ECO:0000313" key="15">
    <source>
        <dbReference type="Proteomes" id="UP000295188"/>
    </source>
</evidence>
<dbReference type="NCBIfam" id="TIGR00048">
    <property type="entry name" value="rRNA_mod_RlmN"/>
    <property type="match status" value="1"/>
</dbReference>
<dbReference type="PANTHER" id="PTHR30544:SF5">
    <property type="entry name" value="RADICAL SAM CORE DOMAIN-CONTAINING PROTEIN"/>
    <property type="match status" value="1"/>
</dbReference>
<dbReference type="Pfam" id="PF04055">
    <property type="entry name" value="Radical_SAM"/>
    <property type="match status" value="1"/>
</dbReference>
<dbReference type="EC" id="2.1.1.192" evidence="12"/>
<comment type="subcellular location">
    <subcellularLocation>
        <location evidence="1 12">Cytoplasm</location>
    </subcellularLocation>
</comment>
<feature type="active site" description="Proton acceptor" evidence="12">
    <location>
        <position position="92"/>
    </location>
</feature>
<dbReference type="AlphaFoldDB" id="A0A4R3K2E9"/>
<dbReference type="InterPro" id="IPR027492">
    <property type="entry name" value="RNA_MTrfase_RlmN"/>
</dbReference>
<keyword evidence="7 12" id="KW-0949">S-adenosyl-L-methionine</keyword>
<dbReference type="Pfam" id="PF21016">
    <property type="entry name" value="RlmN_N"/>
    <property type="match status" value="1"/>
</dbReference>
<dbReference type="FunFam" id="3.20.20.70:FF:000014">
    <property type="entry name" value="Probable dual-specificity RNA methyltransferase RlmN"/>
    <property type="match status" value="1"/>
</dbReference>
<comment type="miscellaneous">
    <text evidence="12">Reaction proceeds by a ping-pong mechanism involving intermediate methylation of a conserved cysteine residue.</text>
</comment>
<evidence type="ECO:0000256" key="6">
    <source>
        <dbReference type="ARBA" id="ARBA00022679"/>
    </source>
</evidence>
<dbReference type="OrthoDB" id="9793973at2"/>
<feature type="binding site" evidence="12">
    <location>
        <position position="116"/>
    </location>
    <ligand>
        <name>[4Fe-4S] cluster</name>
        <dbReference type="ChEBI" id="CHEBI:49883"/>
        <note>4Fe-4S-S-AdoMet</note>
    </ligand>
</feature>
<dbReference type="GO" id="GO:0030488">
    <property type="term" value="P:tRNA methylation"/>
    <property type="evidence" value="ECO:0007669"/>
    <property type="project" value="UniProtKB-UniRule"/>
</dbReference>
<protein>
    <recommendedName>
        <fullName evidence="12">Probable dual-specificity RNA methyltransferase RlmN</fullName>
        <ecNumber evidence="12">2.1.1.192</ecNumber>
    </recommendedName>
    <alternativeName>
        <fullName evidence="12">23S rRNA (adenine(2503)-C(2))-methyltransferase</fullName>
    </alternativeName>
    <alternativeName>
        <fullName evidence="12">23S rRNA m2A2503 methyltransferase</fullName>
    </alternativeName>
    <alternativeName>
        <fullName evidence="12">Ribosomal RNA large subunit methyltransferase N</fullName>
    </alternativeName>
    <alternativeName>
        <fullName evidence="12">tRNA (adenine(37)-C(2))-methyltransferase</fullName>
    </alternativeName>
    <alternativeName>
        <fullName evidence="12">tRNA m2A37 methyltransferase</fullName>
    </alternativeName>
</protein>
<accession>A0A4R3K2E9</accession>
<feature type="domain" description="Radical SAM core" evidence="13">
    <location>
        <begin position="98"/>
        <end position="332"/>
    </location>
</feature>
<keyword evidence="6 12" id="KW-0808">Transferase</keyword>
<gene>
    <name evidence="12" type="primary">rlmN</name>
    <name evidence="14" type="ORF">EDC37_12218</name>
</gene>
<reference evidence="14 15" key="1">
    <citation type="submission" date="2019-03" db="EMBL/GenBank/DDBJ databases">
        <title>Genomic Encyclopedia of Type Strains, Phase IV (KMG-IV): sequencing the most valuable type-strain genomes for metagenomic binning, comparative biology and taxonomic classification.</title>
        <authorList>
            <person name="Goeker M."/>
        </authorList>
    </citation>
    <scope>NUCLEOTIDE SEQUENCE [LARGE SCALE GENOMIC DNA]</scope>
    <source>
        <strain evidence="14 15">DSM 20467</strain>
    </source>
</reference>
<sequence length="348" mass="39479">MQENIFGMTIEELKEKLKPLKVPSFRAGQILEWMYQKNIYDFSAMTNLSLALREELSEIFIIDSGEVVTVKESKDKKTNKMLVQFADKVAVETVLMRQSYGNSICVSSQAGCNVSCSFCASTLKGLERNLTKGEMLAQAMKNQELISKENNARIGNIVIMGSGEPLLNYDNVLAFIRLAHEKYCMNIGYRNITISTSGIIPMMEKLAQEDLPVTLSLSLHAPEDKLRSELMPINKRYPLADVIKAADYYAEQTKRRVTYEYVLIDSINDSQEHARALAWLLKNKLASVNLIPINPVEERGFKRPSAEKIKAFWNVLQKYHINATVRKEMGTDIDAACGQLRNKYIDMQ</sequence>
<keyword evidence="9 12" id="KW-0479">Metal-binding</keyword>
<organism evidence="14 15">
    <name type="scientific">Pectinatus cerevisiiphilus</name>
    <dbReference type="NCBI Taxonomy" id="86956"/>
    <lineage>
        <taxon>Bacteria</taxon>
        <taxon>Bacillati</taxon>
        <taxon>Bacillota</taxon>
        <taxon>Negativicutes</taxon>
        <taxon>Selenomonadales</taxon>
        <taxon>Selenomonadaceae</taxon>
        <taxon>Pectinatus</taxon>
    </lineage>
</organism>
<comment type="cofactor">
    <cofactor evidence="12">
        <name>[4Fe-4S] cluster</name>
        <dbReference type="ChEBI" id="CHEBI:49883"/>
    </cofactor>
    <text evidence="12">Binds 1 [4Fe-4S] cluster. The cluster is coordinated with 3 cysteines and an exchangeable S-adenosyl-L-methionine.</text>
</comment>
<dbReference type="GO" id="GO:0051539">
    <property type="term" value="F:4 iron, 4 sulfur cluster binding"/>
    <property type="evidence" value="ECO:0007669"/>
    <property type="project" value="UniProtKB-UniRule"/>
</dbReference>
<dbReference type="Proteomes" id="UP000295188">
    <property type="component" value="Unassembled WGS sequence"/>
</dbReference>
<comment type="caution">
    <text evidence="12">Lacks conserved residue(s) required for the propagation of feature annotation.</text>
</comment>
<dbReference type="HAMAP" id="MF_01849">
    <property type="entry name" value="RNA_methyltr_RlmN"/>
    <property type="match status" value="1"/>
</dbReference>
<evidence type="ECO:0000256" key="8">
    <source>
        <dbReference type="ARBA" id="ARBA00022694"/>
    </source>
</evidence>
<keyword evidence="10 12" id="KW-0408">Iron</keyword>
<name>A0A4R3K2E9_9FIRM</name>
<feature type="binding site" evidence="12">
    <location>
        <position position="112"/>
    </location>
    <ligand>
        <name>[4Fe-4S] cluster</name>
        <dbReference type="ChEBI" id="CHEBI:49883"/>
        <note>4Fe-4S-S-AdoMet</note>
    </ligand>
</feature>
<evidence type="ECO:0000256" key="12">
    <source>
        <dbReference type="HAMAP-Rule" id="MF_01849"/>
    </source>
</evidence>
<comment type="catalytic activity">
    <reaction evidence="12">
        <text>adenosine(2503) in 23S rRNA + 2 reduced [2Fe-2S]-[ferredoxin] + 2 S-adenosyl-L-methionine = 2-methyladenosine(2503) in 23S rRNA + 5'-deoxyadenosine + L-methionine + 2 oxidized [2Fe-2S]-[ferredoxin] + S-adenosyl-L-homocysteine</text>
        <dbReference type="Rhea" id="RHEA:42916"/>
        <dbReference type="Rhea" id="RHEA-COMP:10000"/>
        <dbReference type="Rhea" id="RHEA-COMP:10001"/>
        <dbReference type="Rhea" id="RHEA-COMP:10152"/>
        <dbReference type="Rhea" id="RHEA-COMP:10282"/>
        <dbReference type="ChEBI" id="CHEBI:17319"/>
        <dbReference type="ChEBI" id="CHEBI:33737"/>
        <dbReference type="ChEBI" id="CHEBI:33738"/>
        <dbReference type="ChEBI" id="CHEBI:57844"/>
        <dbReference type="ChEBI" id="CHEBI:57856"/>
        <dbReference type="ChEBI" id="CHEBI:59789"/>
        <dbReference type="ChEBI" id="CHEBI:74411"/>
        <dbReference type="ChEBI" id="CHEBI:74497"/>
        <dbReference type="EC" id="2.1.1.192"/>
    </reaction>
</comment>
<feature type="binding site" evidence="12">
    <location>
        <begin position="163"/>
        <end position="164"/>
    </location>
    <ligand>
        <name>S-adenosyl-L-methionine</name>
        <dbReference type="ChEBI" id="CHEBI:59789"/>
    </ligand>
</feature>
<dbReference type="GO" id="GO:0000049">
    <property type="term" value="F:tRNA binding"/>
    <property type="evidence" value="ECO:0007669"/>
    <property type="project" value="UniProtKB-UniRule"/>
</dbReference>
<feature type="active site" description="S-methylcysteine intermediate" evidence="12">
    <location>
        <position position="337"/>
    </location>
</feature>
<dbReference type="GO" id="GO:0005737">
    <property type="term" value="C:cytoplasm"/>
    <property type="evidence" value="ECO:0007669"/>
    <property type="project" value="UniProtKB-SubCell"/>
</dbReference>
<dbReference type="PANTHER" id="PTHR30544">
    <property type="entry name" value="23S RRNA METHYLTRANSFERASE"/>
    <property type="match status" value="1"/>
</dbReference>
<dbReference type="InterPro" id="IPR058240">
    <property type="entry name" value="rSAM_sf"/>
</dbReference>
<dbReference type="GO" id="GO:0046872">
    <property type="term" value="F:metal ion binding"/>
    <property type="evidence" value="ECO:0007669"/>
    <property type="project" value="UniProtKB-KW"/>
</dbReference>
<evidence type="ECO:0000256" key="3">
    <source>
        <dbReference type="ARBA" id="ARBA00022490"/>
    </source>
</evidence>
<evidence type="ECO:0000256" key="5">
    <source>
        <dbReference type="ARBA" id="ARBA00022603"/>
    </source>
</evidence>
<dbReference type="GO" id="GO:0019843">
    <property type="term" value="F:rRNA binding"/>
    <property type="evidence" value="ECO:0007669"/>
    <property type="project" value="UniProtKB-UniRule"/>
</dbReference>
<dbReference type="CDD" id="cd01335">
    <property type="entry name" value="Radical_SAM"/>
    <property type="match status" value="1"/>
</dbReference>
<dbReference type="Gene3D" id="1.10.150.530">
    <property type="match status" value="1"/>
</dbReference>
<dbReference type="SFLD" id="SFLDS00029">
    <property type="entry name" value="Radical_SAM"/>
    <property type="match status" value="1"/>
</dbReference>
<dbReference type="InterPro" id="IPR004383">
    <property type="entry name" value="rRNA_lsu_MTrfase_RlmN/Cfr"/>
</dbReference>
<dbReference type="InterPro" id="IPR013785">
    <property type="entry name" value="Aldolase_TIM"/>
</dbReference>
<dbReference type="PIRSF" id="PIRSF006004">
    <property type="entry name" value="CHP00048"/>
    <property type="match status" value="1"/>
</dbReference>
<feature type="binding site" evidence="12">
    <location>
        <position position="195"/>
    </location>
    <ligand>
        <name>S-adenosyl-L-methionine</name>
        <dbReference type="ChEBI" id="CHEBI:59789"/>
    </ligand>
</feature>
<dbReference type="InterPro" id="IPR040072">
    <property type="entry name" value="Methyltransferase_A"/>
</dbReference>
<dbReference type="Gene3D" id="3.20.20.70">
    <property type="entry name" value="Aldolase class I"/>
    <property type="match status" value="1"/>
</dbReference>
<feature type="binding site" evidence="12">
    <location>
        <begin position="218"/>
        <end position="220"/>
    </location>
    <ligand>
        <name>S-adenosyl-L-methionine</name>
        <dbReference type="ChEBI" id="CHEBI:59789"/>
    </ligand>
</feature>
<dbReference type="SFLD" id="SFLDF00275">
    <property type="entry name" value="adenosine_C2_methyltransferase"/>
    <property type="match status" value="1"/>
</dbReference>
<feature type="binding site" evidence="12">
    <location>
        <position position="119"/>
    </location>
    <ligand>
        <name>[4Fe-4S] cluster</name>
        <dbReference type="ChEBI" id="CHEBI:49883"/>
        <note>4Fe-4S-S-AdoMet</note>
    </ligand>
</feature>
<comment type="function">
    <text evidence="12">Specifically methylates position 2 of adenine 2503 in 23S rRNA and position 2 of adenine 37 in tRNAs.</text>
</comment>
<comment type="caution">
    <text evidence="14">The sequence shown here is derived from an EMBL/GenBank/DDBJ whole genome shotgun (WGS) entry which is preliminary data.</text>
</comment>
<evidence type="ECO:0000256" key="11">
    <source>
        <dbReference type="ARBA" id="ARBA00023014"/>
    </source>
</evidence>
<comment type="similarity">
    <text evidence="12">Belongs to the radical SAM superfamily. RlmN family.</text>
</comment>
<keyword evidence="2 12" id="KW-0004">4Fe-4S</keyword>
<comment type="catalytic activity">
    <reaction evidence="12">
        <text>adenosine(37) in tRNA + 2 reduced [2Fe-2S]-[ferredoxin] + 2 S-adenosyl-L-methionine = 2-methyladenosine(37) in tRNA + 5'-deoxyadenosine + L-methionine + 2 oxidized [2Fe-2S]-[ferredoxin] + S-adenosyl-L-homocysteine</text>
        <dbReference type="Rhea" id="RHEA:43332"/>
        <dbReference type="Rhea" id="RHEA-COMP:10000"/>
        <dbReference type="Rhea" id="RHEA-COMP:10001"/>
        <dbReference type="Rhea" id="RHEA-COMP:10162"/>
        <dbReference type="Rhea" id="RHEA-COMP:10485"/>
        <dbReference type="ChEBI" id="CHEBI:17319"/>
        <dbReference type="ChEBI" id="CHEBI:33737"/>
        <dbReference type="ChEBI" id="CHEBI:33738"/>
        <dbReference type="ChEBI" id="CHEBI:57844"/>
        <dbReference type="ChEBI" id="CHEBI:57856"/>
        <dbReference type="ChEBI" id="CHEBI:59789"/>
        <dbReference type="ChEBI" id="CHEBI:74411"/>
        <dbReference type="ChEBI" id="CHEBI:74497"/>
        <dbReference type="EC" id="2.1.1.192"/>
    </reaction>
</comment>
<keyword evidence="3 12" id="KW-0963">Cytoplasm</keyword>
<evidence type="ECO:0000256" key="4">
    <source>
        <dbReference type="ARBA" id="ARBA00022552"/>
    </source>
</evidence>